<dbReference type="PANTHER" id="PTHR43479:SF21">
    <property type="entry name" value="TRANSCRIPTIONAL REGULATOR, TETR FAMILY"/>
    <property type="match status" value="1"/>
</dbReference>
<evidence type="ECO:0000259" key="3">
    <source>
        <dbReference type="PROSITE" id="PS50977"/>
    </source>
</evidence>
<keyword evidence="5" id="KW-1185">Reference proteome</keyword>
<dbReference type="InterPro" id="IPR050624">
    <property type="entry name" value="HTH-type_Tx_Regulator"/>
</dbReference>
<dbReference type="Pfam" id="PF00440">
    <property type="entry name" value="TetR_N"/>
    <property type="match status" value="1"/>
</dbReference>
<name>A0ABM9C774_9BACL</name>
<dbReference type="PANTHER" id="PTHR43479">
    <property type="entry name" value="ACREF/ENVCD OPERON REPRESSOR-RELATED"/>
    <property type="match status" value="1"/>
</dbReference>
<proteinExistence type="predicted"/>
<evidence type="ECO:0000313" key="4">
    <source>
        <dbReference type="EMBL" id="CAH1205908.1"/>
    </source>
</evidence>
<dbReference type="Gene3D" id="1.10.10.60">
    <property type="entry name" value="Homeodomain-like"/>
    <property type="match status" value="1"/>
</dbReference>
<evidence type="ECO:0000256" key="1">
    <source>
        <dbReference type="ARBA" id="ARBA00023125"/>
    </source>
</evidence>
<feature type="DNA-binding region" description="H-T-H motif" evidence="2">
    <location>
        <begin position="32"/>
        <end position="51"/>
    </location>
</feature>
<dbReference type="InterPro" id="IPR036271">
    <property type="entry name" value="Tet_transcr_reg_TetR-rel_C_sf"/>
</dbReference>
<gene>
    <name evidence="4" type="ORF">PAECIP111892_02798</name>
</gene>
<sequence length="201" mass="23187">MNGFEKRRAMIKGQIMKTTMDMLQTWEPKRLRIADIAKTAGVSQVTIYNYFGSKEELIKESFKDFVQRSITEFEAEMLKQQSLKELIGYMVFKEKETYRGLAPAVIKELMVDDPQMSAYIQEQYDKRIVPLMVKMVEDGKAHGEISGKVSVEAVLLLIQVYMKSSGEMLDAVGKHEDREQILEELLHLFFYGLCGQELPSR</sequence>
<reference evidence="4" key="1">
    <citation type="submission" date="2022-01" db="EMBL/GenBank/DDBJ databases">
        <authorList>
            <person name="Criscuolo A."/>
        </authorList>
    </citation>
    <scope>NUCLEOTIDE SEQUENCE</scope>
    <source>
        <strain evidence="4">CIP111892</strain>
    </source>
</reference>
<dbReference type="PROSITE" id="PS50977">
    <property type="entry name" value="HTH_TETR_2"/>
    <property type="match status" value="1"/>
</dbReference>
<dbReference type="SUPFAM" id="SSF46689">
    <property type="entry name" value="Homeodomain-like"/>
    <property type="match status" value="1"/>
</dbReference>
<protein>
    <recommendedName>
        <fullName evidence="3">HTH tetR-type domain-containing protein</fullName>
    </recommendedName>
</protein>
<comment type="caution">
    <text evidence="4">The sequence shown here is derived from an EMBL/GenBank/DDBJ whole genome shotgun (WGS) entry which is preliminary data.</text>
</comment>
<dbReference type="EMBL" id="CAKMMG010000002">
    <property type="protein sequence ID" value="CAH1205908.1"/>
    <property type="molecule type" value="Genomic_DNA"/>
</dbReference>
<keyword evidence="1 2" id="KW-0238">DNA-binding</keyword>
<dbReference type="SUPFAM" id="SSF48498">
    <property type="entry name" value="Tetracyclin repressor-like, C-terminal domain"/>
    <property type="match status" value="1"/>
</dbReference>
<evidence type="ECO:0000256" key="2">
    <source>
        <dbReference type="PROSITE-ProRule" id="PRU00335"/>
    </source>
</evidence>
<feature type="domain" description="HTH tetR-type" evidence="3">
    <location>
        <begin position="9"/>
        <end position="69"/>
    </location>
</feature>
<evidence type="ECO:0000313" key="5">
    <source>
        <dbReference type="Proteomes" id="UP000838324"/>
    </source>
</evidence>
<accession>A0ABM9C774</accession>
<dbReference type="InterPro" id="IPR009057">
    <property type="entry name" value="Homeodomain-like_sf"/>
</dbReference>
<dbReference type="InterPro" id="IPR001647">
    <property type="entry name" value="HTH_TetR"/>
</dbReference>
<dbReference type="Gene3D" id="1.10.357.10">
    <property type="entry name" value="Tetracycline Repressor, domain 2"/>
    <property type="match status" value="1"/>
</dbReference>
<dbReference type="Proteomes" id="UP000838324">
    <property type="component" value="Unassembled WGS sequence"/>
</dbReference>
<organism evidence="4 5">
    <name type="scientific">Paenibacillus auburnensis</name>
    <dbReference type="NCBI Taxonomy" id="2905649"/>
    <lineage>
        <taxon>Bacteria</taxon>
        <taxon>Bacillati</taxon>
        <taxon>Bacillota</taxon>
        <taxon>Bacilli</taxon>
        <taxon>Bacillales</taxon>
        <taxon>Paenibacillaceae</taxon>
        <taxon>Paenibacillus</taxon>
    </lineage>
</organism>